<feature type="compositionally biased region" description="Acidic residues" evidence="1">
    <location>
        <begin position="201"/>
        <end position="213"/>
    </location>
</feature>
<evidence type="ECO:0000313" key="2">
    <source>
        <dbReference type="EMBL" id="KAE8983882.1"/>
    </source>
</evidence>
<evidence type="ECO:0000313" key="5">
    <source>
        <dbReference type="Proteomes" id="UP000434957"/>
    </source>
</evidence>
<sequence>MSTQCDRGGLQQLDFSFLEYGGLAHTQVQPLQVLSNLAVSIGGELGTWAPPVDNLRDRTHRDAWTDYHGVLESLPVGVTHFDDRFQDPDCDYDEAMGSTFTAGGNISSVSGADYDSRGNLRNGFVALLLSGNSCDGDVFCGDDDEVRGNGDGVRGDGDGVRGDVHRDTAGDVEHRWRELSDDAQNLGDDEHEVLVGQGDGEQGDNEYDEAEQNDEGHADDPSTVDGRLSLELEQQIIEAAEKMLHQTPRNSIDTWVLYRRLLRYRQLRMFSRAVACALAMQMRDHEQEIIRGKVPDIRFNINRLSEKDCINRFRFRKVHLAYLLMQFRLPPFFSTEEGYRVSGIEALCITLEQKVSFEGILSELDIRT</sequence>
<evidence type="ECO:0000256" key="1">
    <source>
        <dbReference type="SAM" id="MobiDB-lite"/>
    </source>
</evidence>
<protein>
    <submittedName>
        <fullName evidence="2">Uncharacterized protein</fullName>
    </submittedName>
</protein>
<dbReference type="Proteomes" id="UP000434957">
    <property type="component" value="Unassembled WGS sequence"/>
</dbReference>
<gene>
    <name evidence="2" type="ORF">PR001_g23326</name>
    <name evidence="3" type="ORF">PR003_g29115</name>
</gene>
<proteinExistence type="predicted"/>
<feature type="compositionally biased region" description="Basic and acidic residues" evidence="1">
    <location>
        <begin position="153"/>
        <end position="173"/>
    </location>
</feature>
<evidence type="ECO:0000313" key="3">
    <source>
        <dbReference type="EMBL" id="KAE9276238.1"/>
    </source>
</evidence>
<dbReference type="AlphaFoldDB" id="A0A6A3IQ61"/>
<reference evidence="2 4" key="1">
    <citation type="submission" date="2018-09" db="EMBL/GenBank/DDBJ databases">
        <title>Genomic investigation of the strawberry pathogen Phytophthora fragariae indicates pathogenicity is determined by transcriptional variation in three key races.</title>
        <authorList>
            <person name="Adams T.M."/>
            <person name="Armitage A.D."/>
            <person name="Sobczyk M.K."/>
            <person name="Bates H.J."/>
            <person name="Dunwell J.M."/>
            <person name="Nellist C.F."/>
            <person name="Harrison R.J."/>
        </authorList>
    </citation>
    <scope>NUCLEOTIDE SEQUENCE [LARGE SCALE GENOMIC DNA]</scope>
    <source>
        <strain evidence="2 4">SCRP249</strain>
        <strain evidence="3 5">SCRP333</strain>
    </source>
</reference>
<dbReference type="Proteomes" id="UP000429607">
    <property type="component" value="Unassembled WGS sequence"/>
</dbReference>
<name>A0A6A3IQ61_9STRA</name>
<organism evidence="2 4">
    <name type="scientific">Phytophthora rubi</name>
    <dbReference type="NCBI Taxonomy" id="129364"/>
    <lineage>
        <taxon>Eukaryota</taxon>
        <taxon>Sar</taxon>
        <taxon>Stramenopiles</taxon>
        <taxon>Oomycota</taxon>
        <taxon>Peronosporomycetes</taxon>
        <taxon>Peronosporales</taxon>
        <taxon>Peronosporaceae</taxon>
        <taxon>Phytophthora</taxon>
    </lineage>
</organism>
<accession>A0A6A3IQ61</accession>
<dbReference type="EMBL" id="QXFV01002744">
    <property type="protein sequence ID" value="KAE8983882.1"/>
    <property type="molecule type" value="Genomic_DNA"/>
</dbReference>
<feature type="region of interest" description="Disordered" evidence="1">
    <location>
        <begin position="148"/>
        <end position="173"/>
    </location>
</feature>
<evidence type="ECO:0000313" key="4">
    <source>
        <dbReference type="Proteomes" id="UP000429607"/>
    </source>
</evidence>
<comment type="caution">
    <text evidence="2">The sequence shown here is derived from an EMBL/GenBank/DDBJ whole genome shotgun (WGS) entry which is preliminary data.</text>
</comment>
<feature type="region of interest" description="Disordered" evidence="1">
    <location>
        <begin position="194"/>
        <end position="224"/>
    </location>
</feature>
<dbReference type="EMBL" id="QXFT01004721">
    <property type="protein sequence ID" value="KAE9276238.1"/>
    <property type="molecule type" value="Genomic_DNA"/>
</dbReference>
<keyword evidence="5" id="KW-1185">Reference proteome</keyword>